<dbReference type="EMBL" id="MHCS01000048">
    <property type="protein sequence ID" value="OGY25279.1"/>
    <property type="molecule type" value="Genomic_DNA"/>
</dbReference>
<sequence>MNLPFGKKSKEKNINLLPEESSEAFSIKKDLVLALITPFATIILLAIVFATLFLLEKQQAIKNTNINKEINEKTAEWKKFASTANAIKSIKTNYDLHQNQTDQNKQFIESIKDIQGTVPNTVIISKLDIDNTGAVSVDGTATNPATVYQFFEVLKSKPEKFENTTLKSIGLSDDKTGKGKYNFSISVTVKSK</sequence>
<evidence type="ECO:0000256" key="1">
    <source>
        <dbReference type="SAM" id="Phobius"/>
    </source>
</evidence>
<gene>
    <name evidence="2" type="ORF">A2Z11_02855</name>
</gene>
<keyword evidence="1" id="KW-0812">Transmembrane</keyword>
<protein>
    <recommendedName>
        <fullName evidence="4">Fimbrial assembly protein</fullName>
    </recommendedName>
</protein>
<reference evidence="2 3" key="1">
    <citation type="journal article" date="2016" name="Nat. Commun.">
        <title>Thousands of microbial genomes shed light on interconnected biogeochemical processes in an aquifer system.</title>
        <authorList>
            <person name="Anantharaman K."/>
            <person name="Brown C.T."/>
            <person name="Hug L.A."/>
            <person name="Sharon I."/>
            <person name="Castelle C.J."/>
            <person name="Probst A.J."/>
            <person name="Thomas B.C."/>
            <person name="Singh A."/>
            <person name="Wilkins M.J."/>
            <person name="Karaoz U."/>
            <person name="Brodie E.L."/>
            <person name="Williams K.H."/>
            <person name="Hubbard S.S."/>
            <person name="Banfield J.F."/>
        </authorList>
    </citation>
    <scope>NUCLEOTIDE SEQUENCE [LARGE SCALE GENOMIC DNA]</scope>
</reference>
<organism evidence="2 3">
    <name type="scientific">Candidatus Woykebacteria bacterium RBG_16_43_9</name>
    <dbReference type="NCBI Taxonomy" id="1802596"/>
    <lineage>
        <taxon>Bacteria</taxon>
        <taxon>Candidatus Woykeibacteriota</taxon>
    </lineage>
</organism>
<keyword evidence="1" id="KW-1133">Transmembrane helix</keyword>
<keyword evidence="1" id="KW-0472">Membrane</keyword>
<dbReference type="Pfam" id="PF05137">
    <property type="entry name" value="PilN"/>
    <property type="match status" value="1"/>
</dbReference>
<name>A0A1G1WC59_9BACT</name>
<evidence type="ECO:0000313" key="2">
    <source>
        <dbReference type="EMBL" id="OGY25279.1"/>
    </source>
</evidence>
<proteinExistence type="predicted"/>
<dbReference type="Proteomes" id="UP000176389">
    <property type="component" value="Unassembled WGS sequence"/>
</dbReference>
<evidence type="ECO:0008006" key="4">
    <source>
        <dbReference type="Google" id="ProtNLM"/>
    </source>
</evidence>
<dbReference type="PANTHER" id="PTHR40278">
    <property type="entry name" value="DNA UTILIZATION PROTEIN HOFN"/>
    <property type="match status" value="1"/>
</dbReference>
<dbReference type="InterPro" id="IPR052534">
    <property type="entry name" value="Extracell_DNA_Util/SecSys_Comp"/>
</dbReference>
<evidence type="ECO:0000313" key="3">
    <source>
        <dbReference type="Proteomes" id="UP000176389"/>
    </source>
</evidence>
<dbReference type="PANTHER" id="PTHR40278:SF1">
    <property type="entry name" value="DNA UTILIZATION PROTEIN HOFN"/>
    <property type="match status" value="1"/>
</dbReference>
<comment type="caution">
    <text evidence="2">The sequence shown here is derived from an EMBL/GenBank/DDBJ whole genome shotgun (WGS) entry which is preliminary data.</text>
</comment>
<feature type="transmembrane region" description="Helical" evidence="1">
    <location>
        <begin position="31"/>
        <end position="55"/>
    </location>
</feature>
<dbReference type="STRING" id="1802596.A2Z11_02855"/>
<dbReference type="InterPro" id="IPR007813">
    <property type="entry name" value="PilN"/>
</dbReference>
<accession>A0A1G1WC59</accession>
<dbReference type="AlphaFoldDB" id="A0A1G1WC59"/>